<evidence type="ECO:0000256" key="2">
    <source>
        <dbReference type="ARBA" id="ARBA00006706"/>
    </source>
</evidence>
<keyword evidence="3" id="KW-0808">Transferase</keyword>
<dbReference type="AlphaFoldDB" id="A0A1F5YC92"/>
<dbReference type="InterPro" id="IPR033749">
    <property type="entry name" value="Polyprenyl_synt_CS"/>
</dbReference>
<keyword evidence="5" id="KW-0460">Magnesium</keyword>
<dbReference type="Gene3D" id="1.10.600.10">
    <property type="entry name" value="Farnesyl Diphosphate Synthase"/>
    <property type="match status" value="1"/>
</dbReference>
<protein>
    <recommendedName>
        <fullName evidence="9">Polyprenyl synthetase</fullName>
    </recommendedName>
</protein>
<accession>A0A1F5YC92</accession>
<comment type="similarity">
    <text evidence="2">Belongs to the FPP/GGPP synthase family.</text>
</comment>
<proteinExistence type="inferred from homology"/>
<dbReference type="Proteomes" id="UP000179034">
    <property type="component" value="Unassembled WGS sequence"/>
</dbReference>
<evidence type="ECO:0008006" key="9">
    <source>
        <dbReference type="Google" id="ProtNLM"/>
    </source>
</evidence>
<evidence type="ECO:0000313" key="8">
    <source>
        <dbReference type="Proteomes" id="UP000179034"/>
    </source>
</evidence>
<evidence type="ECO:0000256" key="4">
    <source>
        <dbReference type="ARBA" id="ARBA00022723"/>
    </source>
</evidence>
<evidence type="ECO:0000256" key="1">
    <source>
        <dbReference type="ARBA" id="ARBA00001946"/>
    </source>
</evidence>
<organism evidence="7 8">
    <name type="scientific">Candidatus Glassbacteria bacterium RBG_16_58_8</name>
    <dbReference type="NCBI Taxonomy" id="1817866"/>
    <lineage>
        <taxon>Bacteria</taxon>
        <taxon>Candidatus Glassiibacteriota</taxon>
    </lineage>
</organism>
<comment type="caution">
    <text evidence="7">The sequence shown here is derived from an EMBL/GenBank/DDBJ whole genome shotgun (WGS) entry which is preliminary data.</text>
</comment>
<dbReference type="GO" id="GO:0046872">
    <property type="term" value="F:metal ion binding"/>
    <property type="evidence" value="ECO:0007669"/>
    <property type="project" value="UniProtKB-KW"/>
</dbReference>
<dbReference type="CDD" id="cd00867">
    <property type="entry name" value="Trans_IPPS"/>
    <property type="match status" value="1"/>
</dbReference>
<name>A0A1F5YC92_9BACT</name>
<dbReference type="GO" id="GO:0008299">
    <property type="term" value="P:isoprenoid biosynthetic process"/>
    <property type="evidence" value="ECO:0007669"/>
    <property type="project" value="UniProtKB-KW"/>
</dbReference>
<reference evidence="7 8" key="1">
    <citation type="journal article" date="2016" name="Nat. Commun.">
        <title>Thousands of microbial genomes shed light on interconnected biogeochemical processes in an aquifer system.</title>
        <authorList>
            <person name="Anantharaman K."/>
            <person name="Brown C.T."/>
            <person name="Hug L.A."/>
            <person name="Sharon I."/>
            <person name="Castelle C.J."/>
            <person name="Probst A.J."/>
            <person name="Thomas B.C."/>
            <person name="Singh A."/>
            <person name="Wilkins M.J."/>
            <person name="Karaoz U."/>
            <person name="Brodie E.L."/>
            <person name="Williams K.H."/>
            <person name="Hubbard S.S."/>
            <person name="Banfield J.F."/>
        </authorList>
    </citation>
    <scope>NUCLEOTIDE SEQUENCE [LARGE SCALE GENOMIC DNA]</scope>
</reference>
<gene>
    <name evidence="7" type="ORF">A2Z06_02100</name>
</gene>
<keyword evidence="6" id="KW-0414">Isoprene biosynthesis</keyword>
<evidence type="ECO:0000256" key="5">
    <source>
        <dbReference type="ARBA" id="ARBA00022842"/>
    </source>
</evidence>
<dbReference type="PANTHER" id="PTHR43281">
    <property type="entry name" value="FARNESYL DIPHOSPHATE SYNTHASE"/>
    <property type="match status" value="1"/>
</dbReference>
<comment type="cofactor">
    <cofactor evidence="1">
        <name>Mg(2+)</name>
        <dbReference type="ChEBI" id="CHEBI:18420"/>
    </cofactor>
</comment>
<dbReference type="EMBL" id="MFIW01000065">
    <property type="protein sequence ID" value="OGF97719.1"/>
    <property type="molecule type" value="Genomic_DNA"/>
</dbReference>
<dbReference type="Pfam" id="PF00348">
    <property type="entry name" value="polyprenyl_synt"/>
    <property type="match status" value="1"/>
</dbReference>
<evidence type="ECO:0000256" key="6">
    <source>
        <dbReference type="ARBA" id="ARBA00023229"/>
    </source>
</evidence>
<evidence type="ECO:0000256" key="3">
    <source>
        <dbReference type="ARBA" id="ARBA00022679"/>
    </source>
</evidence>
<dbReference type="PROSITE" id="PS00444">
    <property type="entry name" value="POLYPRENYL_SYNTHASE_2"/>
    <property type="match status" value="1"/>
</dbReference>
<sequence>MQGAVATGAVMAGAGERELDAFREYGLHLGLAYQIADDLLDRRSDFRSMGKRTGRDEVLRKATFPSLYGEVVSERRLKEEIDLAADALGRVGEAAPGLSEVLAYTLNRGIRGGTLEGADN</sequence>
<dbReference type="PANTHER" id="PTHR43281:SF1">
    <property type="entry name" value="FARNESYL DIPHOSPHATE SYNTHASE"/>
    <property type="match status" value="1"/>
</dbReference>
<keyword evidence="4" id="KW-0479">Metal-binding</keyword>
<dbReference type="InterPro" id="IPR008949">
    <property type="entry name" value="Isoprenoid_synthase_dom_sf"/>
</dbReference>
<evidence type="ECO:0000313" key="7">
    <source>
        <dbReference type="EMBL" id="OGF97719.1"/>
    </source>
</evidence>
<dbReference type="InterPro" id="IPR000092">
    <property type="entry name" value="Polyprenyl_synt"/>
</dbReference>
<dbReference type="SUPFAM" id="SSF48576">
    <property type="entry name" value="Terpenoid synthases"/>
    <property type="match status" value="1"/>
</dbReference>
<dbReference type="GO" id="GO:0004659">
    <property type="term" value="F:prenyltransferase activity"/>
    <property type="evidence" value="ECO:0007669"/>
    <property type="project" value="InterPro"/>
</dbReference>